<dbReference type="Pfam" id="PF11977">
    <property type="entry name" value="RNase_Zc3h12a"/>
    <property type="match status" value="1"/>
</dbReference>
<protein>
    <submittedName>
        <fullName evidence="3">Zc3h12a-like Ribonuclease NYN domain protein</fullName>
    </submittedName>
</protein>
<organism evidence="3 4">
    <name type="scientific">Thalassobacter stenotrophicus</name>
    <dbReference type="NCBI Taxonomy" id="266809"/>
    <lineage>
        <taxon>Bacteria</taxon>
        <taxon>Pseudomonadati</taxon>
        <taxon>Pseudomonadota</taxon>
        <taxon>Alphaproteobacteria</taxon>
        <taxon>Rhodobacterales</taxon>
        <taxon>Roseobacteraceae</taxon>
        <taxon>Thalassobacter</taxon>
    </lineage>
</organism>
<dbReference type="Proteomes" id="UP000051298">
    <property type="component" value="Unassembled WGS sequence"/>
</dbReference>
<accession>A0A0P1FF40</accession>
<keyword evidence="1" id="KW-1133">Transmembrane helix</keyword>
<feature type="domain" description="RNase NYN" evidence="2">
    <location>
        <begin position="33"/>
        <end position="144"/>
    </location>
</feature>
<evidence type="ECO:0000313" key="3">
    <source>
        <dbReference type="EMBL" id="CUH59316.1"/>
    </source>
</evidence>
<name>A0A0P1FF40_9RHOB</name>
<keyword evidence="1" id="KW-0812">Transmembrane</keyword>
<dbReference type="SUPFAM" id="SSF88723">
    <property type="entry name" value="PIN domain-like"/>
    <property type="match status" value="1"/>
</dbReference>
<dbReference type="AlphaFoldDB" id="A0A0P1FF40"/>
<dbReference type="InterPro" id="IPR021869">
    <property type="entry name" value="RNase_Zc3h12_NYN"/>
</dbReference>
<keyword evidence="1" id="KW-0472">Membrane</keyword>
<evidence type="ECO:0000259" key="2">
    <source>
        <dbReference type="Pfam" id="PF11977"/>
    </source>
</evidence>
<proteinExistence type="predicted"/>
<evidence type="ECO:0000256" key="1">
    <source>
        <dbReference type="SAM" id="Phobius"/>
    </source>
</evidence>
<gene>
    <name evidence="3" type="ORF">THS5294_00600</name>
</gene>
<dbReference type="InterPro" id="IPR029060">
    <property type="entry name" value="PIN-like_dom_sf"/>
</dbReference>
<dbReference type="EMBL" id="CYRX01000009">
    <property type="protein sequence ID" value="CUH59316.1"/>
    <property type="molecule type" value="Genomic_DNA"/>
</dbReference>
<feature type="transmembrane region" description="Helical" evidence="1">
    <location>
        <begin position="12"/>
        <end position="29"/>
    </location>
</feature>
<evidence type="ECO:0000313" key="4">
    <source>
        <dbReference type="Proteomes" id="UP000051298"/>
    </source>
</evidence>
<dbReference type="RefSeq" id="WP_058122560.1">
    <property type="nucleotide sequence ID" value="NZ_CYRX01000009.1"/>
</dbReference>
<dbReference type="Gene3D" id="3.40.50.11980">
    <property type="match status" value="1"/>
</dbReference>
<reference evidence="3 4" key="1">
    <citation type="submission" date="2015-09" db="EMBL/GenBank/DDBJ databases">
        <authorList>
            <consortium name="Swine Surveillance"/>
        </authorList>
    </citation>
    <scope>NUCLEOTIDE SEQUENCE [LARGE SCALE GENOMIC DNA]</scope>
    <source>
        <strain evidence="3 4">CECT 5294</strain>
    </source>
</reference>
<sequence length="164" mass="18534">MTQALFDSTDITAIVVMLVVFAALLFRIFRRKKRWVILDGSNVMHWREGKPEIQSVIAVITYLEQRGYTPSVVFDANAGYLLIGKYQHDKALARVLGLPTDRVMVVPKGTPADPMILRAARDYGAPVVTNDRFKDWAKDFPEVKTKGHLITGRLEPKRVVLDLP</sequence>